<evidence type="ECO:0000313" key="8">
    <source>
        <dbReference type="Proteomes" id="UP000540191"/>
    </source>
</evidence>
<gene>
    <name evidence="7" type="ORF">HDA30_001154</name>
</gene>
<evidence type="ECO:0000256" key="1">
    <source>
        <dbReference type="ARBA" id="ARBA00001946"/>
    </source>
</evidence>
<dbReference type="PROSITE" id="PS00893">
    <property type="entry name" value="NUDIX_BOX"/>
    <property type="match status" value="1"/>
</dbReference>
<accession>A0A7W7M3H0</accession>
<dbReference type="GO" id="GO:0016787">
    <property type="term" value="F:hydrolase activity"/>
    <property type="evidence" value="ECO:0007669"/>
    <property type="project" value="UniProtKB-KW"/>
</dbReference>
<dbReference type="CDD" id="cd02883">
    <property type="entry name" value="NUDIX_Hydrolase"/>
    <property type="match status" value="1"/>
</dbReference>
<protein>
    <submittedName>
        <fullName evidence="7">ADP-ribose pyrophosphatase YjhB (NUDIX family)</fullName>
    </submittedName>
</protein>
<feature type="region of interest" description="Disordered" evidence="5">
    <location>
        <begin position="153"/>
        <end position="176"/>
    </location>
</feature>
<evidence type="ECO:0000259" key="6">
    <source>
        <dbReference type="PROSITE" id="PS51462"/>
    </source>
</evidence>
<dbReference type="EMBL" id="JACHNA010000001">
    <property type="protein sequence ID" value="MBB4735646.1"/>
    <property type="molecule type" value="Genomic_DNA"/>
</dbReference>
<dbReference type="PANTHER" id="PTHR43046:SF2">
    <property type="entry name" value="8-OXO-DGTP DIPHOSPHATASE-RELATED"/>
    <property type="match status" value="1"/>
</dbReference>
<evidence type="ECO:0000256" key="2">
    <source>
        <dbReference type="ARBA" id="ARBA00005582"/>
    </source>
</evidence>
<dbReference type="InterPro" id="IPR015797">
    <property type="entry name" value="NUDIX_hydrolase-like_dom_sf"/>
</dbReference>
<dbReference type="AlphaFoldDB" id="A0A7W7M3H0"/>
<comment type="cofactor">
    <cofactor evidence="1">
        <name>Mg(2+)</name>
        <dbReference type="ChEBI" id="CHEBI:18420"/>
    </cofactor>
</comment>
<dbReference type="RefSeq" id="WP_184241375.1">
    <property type="nucleotide sequence ID" value="NZ_JACHNA010000001.1"/>
</dbReference>
<dbReference type="InterPro" id="IPR020084">
    <property type="entry name" value="NUDIX_hydrolase_CS"/>
</dbReference>
<proteinExistence type="inferred from homology"/>
<dbReference type="Pfam" id="PF00293">
    <property type="entry name" value="NUDIX"/>
    <property type="match status" value="1"/>
</dbReference>
<reference evidence="7 8" key="1">
    <citation type="submission" date="2020-08" db="EMBL/GenBank/DDBJ databases">
        <title>Sequencing the genomes of 1000 actinobacteria strains.</title>
        <authorList>
            <person name="Klenk H.-P."/>
        </authorList>
    </citation>
    <scope>NUCLEOTIDE SEQUENCE [LARGE SCALE GENOMIC DNA]</scope>
    <source>
        <strain evidence="7 8">DSM 23974</strain>
    </source>
</reference>
<keyword evidence="3 4" id="KW-0378">Hydrolase</keyword>
<dbReference type="SUPFAM" id="SSF55811">
    <property type="entry name" value="Nudix"/>
    <property type="match status" value="1"/>
</dbReference>
<sequence length="176" mass="18337">MSENPAASSAPAATPEPFQTRAGAYALIVEDGRILLSAWGGPDGPVWTLPGGGLELGESCEQACEREVWEETGHTVRLGGLLGVNTGQIPAERRRRGAAVPLLTVQVIYRAEITGGALRPEVDGSSVDAAWFALDELDRLRTSSWVQAALELGGHAPGNEPTGNAPTGNEPTGEDA</sequence>
<dbReference type="PANTHER" id="PTHR43046">
    <property type="entry name" value="GDP-MANNOSE MANNOSYL HYDROLASE"/>
    <property type="match status" value="1"/>
</dbReference>
<evidence type="ECO:0000256" key="5">
    <source>
        <dbReference type="SAM" id="MobiDB-lite"/>
    </source>
</evidence>
<name>A0A7W7M3H0_9MICC</name>
<evidence type="ECO:0000313" key="7">
    <source>
        <dbReference type="EMBL" id="MBB4735646.1"/>
    </source>
</evidence>
<evidence type="ECO:0000256" key="3">
    <source>
        <dbReference type="ARBA" id="ARBA00022801"/>
    </source>
</evidence>
<keyword evidence="8" id="KW-1185">Reference proteome</keyword>
<evidence type="ECO:0000256" key="4">
    <source>
        <dbReference type="RuleBase" id="RU003476"/>
    </source>
</evidence>
<dbReference type="Proteomes" id="UP000540191">
    <property type="component" value="Unassembled WGS sequence"/>
</dbReference>
<dbReference type="Gene3D" id="3.90.79.10">
    <property type="entry name" value="Nucleoside Triphosphate Pyrophosphohydrolase"/>
    <property type="match status" value="1"/>
</dbReference>
<dbReference type="InterPro" id="IPR020476">
    <property type="entry name" value="Nudix_hydrolase"/>
</dbReference>
<dbReference type="InterPro" id="IPR000086">
    <property type="entry name" value="NUDIX_hydrolase_dom"/>
</dbReference>
<comment type="similarity">
    <text evidence="2 4">Belongs to the Nudix hydrolase family.</text>
</comment>
<organism evidence="7 8">
    <name type="scientific">Micrococcus cohnii</name>
    <dbReference type="NCBI Taxonomy" id="993416"/>
    <lineage>
        <taxon>Bacteria</taxon>
        <taxon>Bacillati</taxon>
        <taxon>Actinomycetota</taxon>
        <taxon>Actinomycetes</taxon>
        <taxon>Micrococcales</taxon>
        <taxon>Micrococcaceae</taxon>
        <taxon>Micrococcus</taxon>
    </lineage>
</organism>
<dbReference type="PROSITE" id="PS51462">
    <property type="entry name" value="NUDIX"/>
    <property type="match status" value="1"/>
</dbReference>
<comment type="caution">
    <text evidence="7">The sequence shown here is derived from an EMBL/GenBank/DDBJ whole genome shotgun (WGS) entry which is preliminary data.</text>
</comment>
<feature type="domain" description="Nudix hydrolase" evidence="6">
    <location>
        <begin position="19"/>
        <end position="154"/>
    </location>
</feature>
<feature type="compositionally biased region" description="Polar residues" evidence="5">
    <location>
        <begin position="161"/>
        <end position="170"/>
    </location>
</feature>
<dbReference type="PRINTS" id="PR00502">
    <property type="entry name" value="NUDIXFAMILY"/>
</dbReference>